<dbReference type="InterPro" id="IPR001810">
    <property type="entry name" value="F-box_dom"/>
</dbReference>
<dbReference type="PANTHER" id="PTHR45982">
    <property type="entry name" value="REGULATOR OF CHROMOSOME CONDENSATION"/>
    <property type="match status" value="1"/>
</dbReference>
<dbReference type="PROSITE" id="PS50012">
    <property type="entry name" value="RCC1_3"/>
    <property type="match status" value="1"/>
</dbReference>
<organism evidence="2">
    <name type="scientific">Pithovirus LCPAC202</name>
    <dbReference type="NCBI Taxonomy" id="2506592"/>
    <lineage>
        <taxon>Viruses</taxon>
        <taxon>Pithoviruses</taxon>
    </lineage>
</organism>
<sequence>MDPPPNLSIDYLDLLPNEILIEILLKTDDLDTLSRWCRTSKRVNNICQDEFFWKRKYRKDFGEMVLAEGETWKESYKRISTMDINSPISIGGSSYGIIDQKRNLYMVGNMPLLGIAKQVRSTTRGSHLVKFPSKFIFKVLSKVLSISVGKSFVGAVTADGKAYLWGHNVNNMFRLKDNNSAVYFPREIILQRKAKAIKIEVSDKGYIILLEDHSVYLRIIYGTYEKFFWGFLNMKAIDVSIGTSRLGKSRYAIITKDRKLYISDEFERLRNLDTLTYIKSPGLVRRVIVNEPMMILSTAGDVYFLGGMFEISSEDKPKLIKLPEPIVQISTNGKTYAALSKTGKLYMWGSNMYGQISSNLDLYKWVGQTNTGWEPVRVKLGYPINYVSVGGYFTIAVTNDKMLNYWGDPDKRP</sequence>
<protein>
    <submittedName>
        <fullName evidence="2">F-box and regulator of chromosome condensation repeat protein</fullName>
    </submittedName>
</protein>
<dbReference type="InterPro" id="IPR036047">
    <property type="entry name" value="F-box-like_dom_sf"/>
</dbReference>
<reference evidence="2" key="1">
    <citation type="journal article" date="2019" name="MBio">
        <title>Virus Genomes from Deep Sea Sediments Expand the Ocean Megavirome and Support Independent Origins of Viral Gigantism.</title>
        <authorList>
            <person name="Backstrom D."/>
            <person name="Yutin N."/>
            <person name="Jorgensen S.L."/>
            <person name="Dharamshi J."/>
            <person name="Homa F."/>
            <person name="Zaremba-Niedwiedzka K."/>
            <person name="Spang A."/>
            <person name="Wolf Y.I."/>
            <person name="Koonin E.V."/>
            <person name="Ettema T.J."/>
        </authorList>
    </citation>
    <scope>NUCLEOTIDE SEQUENCE</scope>
</reference>
<evidence type="ECO:0000313" key="2">
    <source>
        <dbReference type="EMBL" id="QBK91378.1"/>
    </source>
</evidence>
<dbReference type="Pfam" id="PF13540">
    <property type="entry name" value="RCC1_2"/>
    <property type="match status" value="1"/>
</dbReference>
<gene>
    <name evidence="2" type="ORF">LCPAC202_03520</name>
</gene>
<dbReference type="PANTHER" id="PTHR45982:SF10">
    <property type="entry name" value="RETINITIS PIGMENTOSA GTPASE REGULATOR"/>
    <property type="match status" value="1"/>
</dbReference>
<dbReference type="SUPFAM" id="SSF50985">
    <property type="entry name" value="RCC1/BLIP-II"/>
    <property type="match status" value="2"/>
</dbReference>
<dbReference type="SUPFAM" id="SSF81383">
    <property type="entry name" value="F-box domain"/>
    <property type="match status" value="1"/>
</dbReference>
<dbReference type="InterPro" id="IPR000408">
    <property type="entry name" value="Reg_chr_condens"/>
</dbReference>
<dbReference type="PROSITE" id="PS50181">
    <property type="entry name" value="FBOX"/>
    <property type="match status" value="1"/>
</dbReference>
<name>A0A481Z6A2_9VIRU</name>
<accession>A0A481Z6A2</accession>
<dbReference type="Gene3D" id="1.20.1280.50">
    <property type="match status" value="1"/>
</dbReference>
<dbReference type="GO" id="GO:0005085">
    <property type="term" value="F:guanyl-nucleotide exchange factor activity"/>
    <property type="evidence" value="ECO:0007669"/>
    <property type="project" value="TreeGrafter"/>
</dbReference>
<dbReference type="Gene3D" id="2.130.10.30">
    <property type="entry name" value="Regulator of chromosome condensation 1/beta-lactamase-inhibitor protein II"/>
    <property type="match status" value="2"/>
</dbReference>
<dbReference type="Pfam" id="PF12937">
    <property type="entry name" value="F-box-like"/>
    <property type="match status" value="1"/>
</dbReference>
<dbReference type="EMBL" id="MK500534">
    <property type="protein sequence ID" value="QBK91378.1"/>
    <property type="molecule type" value="Genomic_DNA"/>
</dbReference>
<dbReference type="InterPro" id="IPR009091">
    <property type="entry name" value="RCC1/BLIP-II"/>
</dbReference>
<dbReference type="InterPro" id="IPR051553">
    <property type="entry name" value="Ran_GTPase-activating"/>
</dbReference>
<proteinExistence type="predicted"/>
<feature type="domain" description="F-box" evidence="1">
    <location>
        <begin position="9"/>
        <end position="56"/>
    </location>
</feature>
<evidence type="ECO:0000259" key="1">
    <source>
        <dbReference type="PROSITE" id="PS50181"/>
    </source>
</evidence>